<dbReference type="Proteomes" id="UP000828390">
    <property type="component" value="Unassembled WGS sequence"/>
</dbReference>
<accession>A0A9D4MLQ5</accession>
<dbReference type="EMBL" id="JAIWYP010000001">
    <property type="protein sequence ID" value="KAH3878410.1"/>
    <property type="molecule type" value="Genomic_DNA"/>
</dbReference>
<name>A0A9D4MLQ5_DREPO</name>
<proteinExistence type="predicted"/>
<evidence type="ECO:0000313" key="1">
    <source>
        <dbReference type="EMBL" id="KAH3878410.1"/>
    </source>
</evidence>
<comment type="caution">
    <text evidence="1">The sequence shown here is derived from an EMBL/GenBank/DDBJ whole genome shotgun (WGS) entry which is preliminary data.</text>
</comment>
<sequence>MIVFCSLEAVLQEGKKASNVDIQLMLETSLLCQSRIQQLAAVEKNSQHKVFIRDSKES</sequence>
<reference evidence="1" key="1">
    <citation type="journal article" date="2019" name="bioRxiv">
        <title>The Genome of the Zebra Mussel, Dreissena polymorpha: A Resource for Invasive Species Research.</title>
        <authorList>
            <person name="McCartney M.A."/>
            <person name="Auch B."/>
            <person name="Kono T."/>
            <person name="Mallez S."/>
            <person name="Zhang Y."/>
            <person name="Obille A."/>
            <person name="Becker A."/>
            <person name="Abrahante J.E."/>
            <person name="Garbe J."/>
            <person name="Badalamenti J.P."/>
            <person name="Herman A."/>
            <person name="Mangelson H."/>
            <person name="Liachko I."/>
            <person name="Sullivan S."/>
            <person name="Sone E.D."/>
            <person name="Koren S."/>
            <person name="Silverstein K.A.T."/>
            <person name="Beckman K.B."/>
            <person name="Gohl D.M."/>
        </authorList>
    </citation>
    <scope>NUCLEOTIDE SEQUENCE</scope>
    <source>
        <strain evidence="1">Duluth1</strain>
        <tissue evidence="1">Whole animal</tissue>
    </source>
</reference>
<reference evidence="1" key="2">
    <citation type="submission" date="2020-11" db="EMBL/GenBank/DDBJ databases">
        <authorList>
            <person name="McCartney M.A."/>
            <person name="Auch B."/>
            <person name="Kono T."/>
            <person name="Mallez S."/>
            <person name="Becker A."/>
            <person name="Gohl D.M."/>
            <person name="Silverstein K.A.T."/>
            <person name="Koren S."/>
            <person name="Bechman K.B."/>
            <person name="Herman A."/>
            <person name="Abrahante J.E."/>
            <person name="Garbe J."/>
        </authorList>
    </citation>
    <scope>NUCLEOTIDE SEQUENCE</scope>
    <source>
        <strain evidence="1">Duluth1</strain>
        <tissue evidence="1">Whole animal</tissue>
    </source>
</reference>
<gene>
    <name evidence="1" type="ORF">DPMN_002303</name>
</gene>
<keyword evidence="2" id="KW-1185">Reference proteome</keyword>
<dbReference type="AlphaFoldDB" id="A0A9D4MLQ5"/>
<protein>
    <submittedName>
        <fullName evidence="1">Uncharacterized protein</fullName>
    </submittedName>
</protein>
<organism evidence="1 2">
    <name type="scientific">Dreissena polymorpha</name>
    <name type="common">Zebra mussel</name>
    <name type="synonym">Mytilus polymorpha</name>
    <dbReference type="NCBI Taxonomy" id="45954"/>
    <lineage>
        <taxon>Eukaryota</taxon>
        <taxon>Metazoa</taxon>
        <taxon>Spiralia</taxon>
        <taxon>Lophotrochozoa</taxon>
        <taxon>Mollusca</taxon>
        <taxon>Bivalvia</taxon>
        <taxon>Autobranchia</taxon>
        <taxon>Heteroconchia</taxon>
        <taxon>Euheterodonta</taxon>
        <taxon>Imparidentia</taxon>
        <taxon>Neoheterodontei</taxon>
        <taxon>Myida</taxon>
        <taxon>Dreissenoidea</taxon>
        <taxon>Dreissenidae</taxon>
        <taxon>Dreissena</taxon>
    </lineage>
</organism>
<evidence type="ECO:0000313" key="2">
    <source>
        <dbReference type="Proteomes" id="UP000828390"/>
    </source>
</evidence>